<dbReference type="AlphaFoldDB" id="K3WF57"/>
<evidence type="ECO:0000313" key="2">
    <source>
        <dbReference type="Proteomes" id="UP000019132"/>
    </source>
</evidence>
<protein>
    <submittedName>
        <fullName evidence="1">Uncharacterized protein</fullName>
    </submittedName>
</protein>
<dbReference type="EnsemblProtists" id="PYU1_T003598">
    <property type="protein sequence ID" value="PYU1_T003598"/>
    <property type="gene ID" value="PYU1_G003588"/>
</dbReference>
<evidence type="ECO:0000313" key="1">
    <source>
        <dbReference type="EnsemblProtists" id="PYU1_T003598"/>
    </source>
</evidence>
<reference evidence="2" key="2">
    <citation type="submission" date="2010-04" db="EMBL/GenBank/DDBJ databases">
        <authorList>
            <person name="Buell R."/>
            <person name="Hamilton J."/>
            <person name="Hostetler J."/>
        </authorList>
    </citation>
    <scope>NUCLEOTIDE SEQUENCE [LARGE SCALE GENOMIC DNA]</scope>
    <source>
        <strain evidence="2">DAOM:BR144</strain>
    </source>
</reference>
<dbReference type="GO" id="GO:0008139">
    <property type="term" value="F:nuclear localization sequence binding"/>
    <property type="evidence" value="ECO:0007669"/>
    <property type="project" value="TreeGrafter"/>
</dbReference>
<dbReference type="GO" id="GO:0006405">
    <property type="term" value="P:RNA export from nucleus"/>
    <property type="evidence" value="ECO:0007669"/>
    <property type="project" value="TreeGrafter"/>
</dbReference>
<name>K3WF57_GLOUD</name>
<dbReference type="Pfam" id="PF21240">
    <property type="entry name" value="Nup98_GLEBS"/>
    <property type="match status" value="1"/>
</dbReference>
<dbReference type="PANTHER" id="PTHR23198:SF6">
    <property type="entry name" value="NUCLEAR PORE COMPLEX PROTEIN NUP98-NUP96"/>
    <property type="match status" value="1"/>
</dbReference>
<dbReference type="InterPro" id="IPR037665">
    <property type="entry name" value="Nucleoporin_S59-like"/>
</dbReference>
<accession>K3WF57</accession>
<reference evidence="1" key="3">
    <citation type="submission" date="2015-02" db="UniProtKB">
        <authorList>
            <consortium name="EnsemblProtists"/>
        </authorList>
    </citation>
    <scope>IDENTIFICATION</scope>
    <source>
        <strain evidence="1">DAOM BR144</strain>
    </source>
</reference>
<reference evidence="2" key="1">
    <citation type="journal article" date="2010" name="Genome Biol.">
        <title>Genome sequence of the necrotrophic plant pathogen Pythium ultimum reveals original pathogenicity mechanisms and effector repertoire.</title>
        <authorList>
            <person name="Levesque C.A."/>
            <person name="Brouwer H."/>
            <person name="Cano L."/>
            <person name="Hamilton J.P."/>
            <person name="Holt C."/>
            <person name="Huitema E."/>
            <person name="Raffaele S."/>
            <person name="Robideau G.P."/>
            <person name="Thines M."/>
            <person name="Win J."/>
            <person name="Zerillo M.M."/>
            <person name="Beakes G.W."/>
            <person name="Boore J.L."/>
            <person name="Busam D."/>
            <person name="Dumas B."/>
            <person name="Ferriera S."/>
            <person name="Fuerstenberg S.I."/>
            <person name="Gachon C.M."/>
            <person name="Gaulin E."/>
            <person name="Govers F."/>
            <person name="Grenville-Briggs L."/>
            <person name="Horner N."/>
            <person name="Hostetler J."/>
            <person name="Jiang R.H."/>
            <person name="Johnson J."/>
            <person name="Krajaejun T."/>
            <person name="Lin H."/>
            <person name="Meijer H.J."/>
            <person name="Moore B."/>
            <person name="Morris P."/>
            <person name="Phuntmart V."/>
            <person name="Puiu D."/>
            <person name="Shetty J."/>
            <person name="Stajich J.E."/>
            <person name="Tripathy S."/>
            <person name="Wawra S."/>
            <person name="van West P."/>
            <person name="Whitty B.R."/>
            <person name="Coutinho P.M."/>
            <person name="Henrissat B."/>
            <person name="Martin F."/>
            <person name="Thomas P.D."/>
            <person name="Tyler B.M."/>
            <person name="De Vries R.P."/>
            <person name="Kamoun S."/>
            <person name="Yandell M."/>
            <person name="Tisserat N."/>
            <person name="Buell C.R."/>
        </authorList>
    </citation>
    <scope>NUCLEOTIDE SEQUENCE</scope>
    <source>
        <strain evidence="2">DAOM:BR144</strain>
    </source>
</reference>
<dbReference type="VEuPathDB" id="FungiDB:PYU1_G003588"/>
<dbReference type="EMBL" id="GL376638">
    <property type="status" value="NOT_ANNOTATED_CDS"/>
    <property type="molecule type" value="Genomic_DNA"/>
</dbReference>
<dbReference type="GO" id="GO:0006606">
    <property type="term" value="P:protein import into nucleus"/>
    <property type="evidence" value="ECO:0007669"/>
    <property type="project" value="TreeGrafter"/>
</dbReference>
<dbReference type="GO" id="GO:0034398">
    <property type="term" value="P:telomere tethering at nuclear periphery"/>
    <property type="evidence" value="ECO:0007669"/>
    <property type="project" value="TreeGrafter"/>
</dbReference>
<dbReference type="GO" id="GO:0003723">
    <property type="term" value="F:RNA binding"/>
    <property type="evidence" value="ECO:0007669"/>
    <property type="project" value="TreeGrafter"/>
</dbReference>
<dbReference type="Proteomes" id="UP000019132">
    <property type="component" value="Unassembled WGS sequence"/>
</dbReference>
<dbReference type="GO" id="GO:0044614">
    <property type="term" value="C:nuclear pore cytoplasmic filaments"/>
    <property type="evidence" value="ECO:0007669"/>
    <property type="project" value="TreeGrafter"/>
</dbReference>
<keyword evidence="2" id="KW-1185">Reference proteome</keyword>
<dbReference type="GO" id="GO:0017056">
    <property type="term" value="F:structural constituent of nuclear pore"/>
    <property type="evidence" value="ECO:0007669"/>
    <property type="project" value="TreeGrafter"/>
</dbReference>
<dbReference type="Gene3D" id="1.10.10.2360">
    <property type="match status" value="2"/>
</dbReference>
<dbReference type="GO" id="GO:0000973">
    <property type="term" value="P:post-transcriptional tethering of RNA polymerase II gene DNA at nuclear periphery"/>
    <property type="evidence" value="ECO:0007669"/>
    <property type="project" value="TreeGrafter"/>
</dbReference>
<dbReference type="HOGENOM" id="CLU_1450403_0_0_1"/>
<sequence>MKVLGTGNPPFVKTLEDPMGATLNGSPNYYVSICVMLAYANKSPEELRFEDYCTKRKNPGTAASFALFGQSNGELVASTTPTSLFGAAWQPSVLPVMPSLPNGFRFGPSPAPSGDFVFGELFQNHAPTFGTGFPRFYMFEGIETYGVEYRTVTYHSICAIPVYRNKSPEQLRYEDYLRMQNCLPDAA</sequence>
<dbReference type="InParanoid" id="K3WF57"/>
<organism evidence="1 2">
    <name type="scientific">Globisporangium ultimum (strain ATCC 200006 / CBS 805.95 / DAOM BR144)</name>
    <name type="common">Pythium ultimum</name>
    <dbReference type="NCBI Taxonomy" id="431595"/>
    <lineage>
        <taxon>Eukaryota</taxon>
        <taxon>Sar</taxon>
        <taxon>Stramenopiles</taxon>
        <taxon>Oomycota</taxon>
        <taxon>Peronosporomycetes</taxon>
        <taxon>Pythiales</taxon>
        <taxon>Pythiaceae</taxon>
        <taxon>Globisporangium</taxon>
    </lineage>
</organism>
<proteinExistence type="predicted"/>
<dbReference type="PANTHER" id="PTHR23198">
    <property type="entry name" value="NUCLEOPORIN"/>
    <property type="match status" value="1"/>
</dbReference>